<evidence type="ECO:0000256" key="1">
    <source>
        <dbReference type="SAM" id="MobiDB-lite"/>
    </source>
</evidence>
<proteinExistence type="predicted"/>
<evidence type="ECO:0000313" key="3">
    <source>
        <dbReference type="Proteomes" id="UP000309038"/>
    </source>
</evidence>
<dbReference type="EMBL" id="SGPJ01000342">
    <property type="protein sequence ID" value="THG95250.1"/>
    <property type="molecule type" value="Genomic_DNA"/>
</dbReference>
<dbReference type="Proteomes" id="UP000309038">
    <property type="component" value="Unassembled WGS sequence"/>
</dbReference>
<protein>
    <submittedName>
        <fullName evidence="2">Uncharacterized protein</fullName>
    </submittedName>
</protein>
<feature type="compositionally biased region" description="Acidic residues" evidence="1">
    <location>
        <begin position="85"/>
        <end position="94"/>
    </location>
</feature>
<feature type="region of interest" description="Disordered" evidence="1">
    <location>
        <begin position="103"/>
        <end position="126"/>
    </location>
</feature>
<organism evidence="2 3">
    <name type="scientific">Hermanssonia centrifuga</name>
    <dbReference type="NCBI Taxonomy" id="98765"/>
    <lineage>
        <taxon>Eukaryota</taxon>
        <taxon>Fungi</taxon>
        <taxon>Dikarya</taxon>
        <taxon>Basidiomycota</taxon>
        <taxon>Agaricomycotina</taxon>
        <taxon>Agaricomycetes</taxon>
        <taxon>Polyporales</taxon>
        <taxon>Meruliaceae</taxon>
        <taxon>Hermanssonia</taxon>
    </lineage>
</organism>
<comment type="caution">
    <text evidence="2">The sequence shown here is derived from an EMBL/GenBank/DDBJ whole genome shotgun (WGS) entry which is preliminary data.</text>
</comment>
<gene>
    <name evidence="2" type="ORF">EW026_g6368</name>
</gene>
<keyword evidence="3" id="KW-1185">Reference proteome</keyword>
<accession>A0A4S4KC79</accession>
<name>A0A4S4KC79_9APHY</name>
<dbReference type="AlphaFoldDB" id="A0A4S4KC79"/>
<evidence type="ECO:0000313" key="2">
    <source>
        <dbReference type="EMBL" id="THG95250.1"/>
    </source>
</evidence>
<sequence length="126" mass="13546">MNIAQVVLSTVPSMQNFGFISIVIRNLEPILISRFLLNLRQVGSPEIDSQEAFNSQFSVPGFRVPTLVSFLGNMGEELDHGGPAEELEVDDETENISGGVQADDIEAENTSGSIQAEEAAVPEIGI</sequence>
<reference evidence="2 3" key="1">
    <citation type="submission" date="2019-02" db="EMBL/GenBank/DDBJ databases">
        <title>Genome sequencing of the rare red list fungi Phlebia centrifuga.</title>
        <authorList>
            <person name="Buettner E."/>
            <person name="Kellner H."/>
        </authorList>
    </citation>
    <scope>NUCLEOTIDE SEQUENCE [LARGE SCALE GENOMIC DNA]</scope>
    <source>
        <strain evidence="2 3">DSM 108282</strain>
    </source>
</reference>
<feature type="region of interest" description="Disordered" evidence="1">
    <location>
        <begin position="75"/>
        <end position="94"/>
    </location>
</feature>